<gene>
    <name evidence="3" type="ORF">IM816_17150</name>
</gene>
<name>A0ABY4T138_9GAMM</name>
<evidence type="ECO:0000313" key="4">
    <source>
        <dbReference type="Proteomes" id="UP001056681"/>
    </source>
</evidence>
<evidence type="ECO:0000259" key="2">
    <source>
        <dbReference type="Pfam" id="PF20178"/>
    </source>
</evidence>
<evidence type="ECO:0000256" key="1">
    <source>
        <dbReference type="SAM" id="MobiDB-lite"/>
    </source>
</evidence>
<feature type="compositionally biased region" description="Low complexity" evidence="1">
    <location>
        <begin position="951"/>
        <end position="963"/>
    </location>
</feature>
<dbReference type="Proteomes" id="UP001056681">
    <property type="component" value="Chromosome"/>
</dbReference>
<keyword evidence="4" id="KW-1185">Reference proteome</keyword>
<evidence type="ECO:0000313" key="3">
    <source>
        <dbReference type="EMBL" id="URL58295.1"/>
    </source>
</evidence>
<reference evidence="3" key="1">
    <citation type="submission" date="2020-10" db="EMBL/GenBank/DDBJ databases">
        <title>Whole-genome sequence of Luteibacter sp. EIF3.</title>
        <authorList>
            <person name="Friedrich I."/>
            <person name="Hertel R."/>
            <person name="Daniel R."/>
        </authorList>
    </citation>
    <scope>NUCLEOTIDE SEQUENCE</scope>
    <source>
        <strain evidence="3">EIF3</strain>
    </source>
</reference>
<organism evidence="3 4">
    <name type="scientific">Luteibacter flocculans</name>
    <dbReference type="NCBI Taxonomy" id="2780091"/>
    <lineage>
        <taxon>Bacteria</taxon>
        <taxon>Pseudomonadati</taxon>
        <taxon>Pseudomonadota</taxon>
        <taxon>Gammaproteobacteria</taxon>
        <taxon>Lysobacterales</taxon>
        <taxon>Rhodanobacteraceae</taxon>
        <taxon>Luteibacter</taxon>
    </lineage>
</organism>
<proteinExistence type="predicted"/>
<feature type="region of interest" description="Disordered" evidence="1">
    <location>
        <begin position="941"/>
        <end position="976"/>
    </location>
</feature>
<dbReference type="Pfam" id="PF20178">
    <property type="entry name" value="ToxA_N"/>
    <property type="match status" value="1"/>
</dbReference>
<protein>
    <recommendedName>
        <fullName evidence="2">Dermonecrotic toxin N-terminal domain-containing protein</fullName>
    </recommendedName>
</protein>
<feature type="domain" description="Dermonecrotic toxin N-terminal" evidence="2">
    <location>
        <begin position="336"/>
        <end position="581"/>
    </location>
</feature>
<sequence length="1156" mass="127273">MDMLPPQAPPAHVSHANQAAIDMLQRMRDAQQWLTDQQDALWDLPRTVAGREAFFKGLDTFWETPVEHASGEPARSRRHALARYLGQVARDDAALRNNDGTLSDQAAAIVARLPYQGGALPDGLRARELLVGTTPYAGALVVEDDKQPGLALLFMPDNGWQVFESLDALYRDAGPLVIPRMEQDELPDTNVAAIETQLDIGTRNVGDVSGTQRDAQSTTVLDAIKARIEASFLDSRPITGEVFDTLARRLIARQRERASTVYDLALDDTHLQDSLPEAINLHQLLDTHAIVRHRDLALAAVRHQERLDKQPIKIRKHWQDAVLAFNDSIQEANELNVIPPIATFAEAELTKALKKRGIDIPAPALYVAHARRTITTMKTSLKGIRFPSETLSLIELAFRNISSLPTDGLTVVRADGTPRDDISADALREIVRDLDLPNAYAQHLDEALGSSPEGLLQRALASDVLKARMRFEAADARLSYFDADEPRSFMDDRLERGFQWVQAVLDHPDPAQRAKVERHEIVVHQLTYKGSPLTGVFMIAARQRKAVARVVLYTPDAPDGIAFREFDDWNDLNQRFILDRRFESYLLDRLPTEYTEVDDQGKRHFKTVKLNGRSVDWVLGTGNCLECTQIPENFQEREVTGSFLDAAYDTTIALAKRNAHHISRTSLRAQVDGWFDVVIGWNLPLNVAREVVVGTIQSIPNTANAAWRFYDHVKAGESIEALSAFATAYGSAVLLAHPFRSPRSIGGSYVRNAFQAKGFVHSGRTLMAPDAVFEKRFIAKGVSAPAGPAPASGVYTIGVDRFIHQGGKFYQVRFDSNINGWRLTYKGTPDSTFTGPAIERLPGGQWYYRRVGLLGGMDNVSMDQLTTLSTTLRNTATLAPELQPLSQYQRSVVLGKLLDQLGFDDALQVSRAMNVQPAAVYASHLHAWDVAVAAGRQAPLQNPRPVTLQPSSGSSSASTSSASQVPGPSRSVGSPIAGTQTQLWETIATRFHNAPVRGKGFYWPKTVYVFMSRRELAAAFKPPGLVIPQAQVNGQTMGVLAFRVPRSSHYLQAPYEVSRQPSVAQLGINTEAWVRIRLDPLGARVRQGGGTPPQLLLVPRSNNNTFVLRQQPLDGTTSAGAAASADMTLLPGEFTWGYTDLMSTSAPPTSGVSLPR</sequence>
<dbReference type="RefSeq" id="WP_250339020.1">
    <property type="nucleotide sequence ID" value="NZ_CP063231.1"/>
</dbReference>
<accession>A0ABY4T138</accession>
<dbReference type="InterPro" id="IPR046673">
    <property type="entry name" value="ToxA_N"/>
</dbReference>
<dbReference type="EMBL" id="CP063231">
    <property type="protein sequence ID" value="URL58295.1"/>
    <property type="molecule type" value="Genomic_DNA"/>
</dbReference>